<dbReference type="AlphaFoldDB" id="A0A3R9YVJ2"/>
<dbReference type="InterPro" id="IPR014347">
    <property type="entry name" value="Tautomerase/MIF_sf"/>
</dbReference>
<dbReference type="EMBL" id="RWKW01000004">
    <property type="protein sequence ID" value="RST88145.1"/>
    <property type="molecule type" value="Genomic_DNA"/>
</dbReference>
<dbReference type="PANTHER" id="PTHR37950">
    <property type="entry name" value="4-HYDROXYPHENYLACETATE CATABOLISM PROTEIN"/>
    <property type="match status" value="1"/>
</dbReference>
<dbReference type="Gene3D" id="3.30.429.10">
    <property type="entry name" value="Macrophage Migration Inhibitory Factor"/>
    <property type="match status" value="1"/>
</dbReference>
<proteinExistence type="predicted"/>
<name>A0A3R9YVJ2_9HYPH</name>
<organism evidence="1 2">
    <name type="scientific">Aquibium carbonis</name>
    <dbReference type="NCBI Taxonomy" id="2495581"/>
    <lineage>
        <taxon>Bacteria</taxon>
        <taxon>Pseudomonadati</taxon>
        <taxon>Pseudomonadota</taxon>
        <taxon>Alphaproteobacteria</taxon>
        <taxon>Hyphomicrobiales</taxon>
        <taxon>Phyllobacteriaceae</taxon>
        <taxon>Aquibium</taxon>
    </lineage>
</organism>
<keyword evidence="2" id="KW-1185">Reference proteome</keyword>
<dbReference type="Proteomes" id="UP000278398">
    <property type="component" value="Unassembled WGS sequence"/>
</dbReference>
<accession>A0A3R9YVJ2</accession>
<dbReference type="SUPFAM" id="SSF55331">
    <property type="entry name" value="Tautomerase/MIF"/>
    <property type="match status" value="1"/>
</dbReference>
<dbReference type="InterPro" id="IPR004220">
    <property type="entry name" value="5-COMe_2-OHmuconate_Isoase"/>
</dbReference>
<gene>
    <name evidence="1" type="ORF">EJC49_02125</name>
</gene>
<sequence length="130" mass="14347">MPHLTLEYSSNLDGQTDIQGLCDVALAAMVRSGLFELGAIRVRAIRCEAYAIADRLPENAFLDMSLRIGTGRSPEERQAAGSLIFAAVSEYLSPLLAEPHFALSFEIREIDPVSSWKQNAMHARLRATTR</sequence>
<dbReference type="OrthoDB" id="9814215at2"/>
<dbReference type="PANTHER" id="PTHR37950:SF1">
    <property type="entry name" value="4-HYDROXYPHENYLACETATE CATABOLISM PROTEIN"/>
    <property type="match status" value="1"/>
</dbReference>
<protein>
    <submittedName>
        <fullName evidence="1">5-carboxymethyl-2-hydroxymuconate Delta-isomerase</fullName>
    </submittedName>
</protein>
<evidence type="ECO:0000313" key="1">
    <source>
        <dbReference type="EMBL" id="RST88145.1"/>
    </source>
</evidence>
<evidence type="ECO:0000313" key="2">
    <source>
        <dbReference type="Proteomes" id="UP000278398"/>
    </source>
</evidence>
<comment type="caution">
    <text evidence="1">The sequence shown here is derived from an EMBL/GenBank/DDBJ whole genome shotgun (WGS) entry which is preliminary data.</text>
</comment>
<dbReference type="GO" id="GO:0008704">
    <property type="term" value="F:5-carboxymethyl-2-hydroxymuconate delta-isomerase activity"/>
    <property type="evidence" value="ECO:0007669"/>
    <property type="project" value="InterPro"/>
</dbReference>
<keyword evidence="1" id="KW-0413">Isomerase</keyword>
<dbReference type="RefSeq" id="WP_126697807.1">
    <property type="nucleotide sequence ID" value="NZ_RWKW01000004.1"/>
</dbReference>
<reference evidence="1 2" key="1">
    <citation type="submission" date="2018-12" db="EMBL/GenBank/DDBJ databases">
        <title>Mesorhizobium carbonis sp. nov., isolated from coal mine water.</title>
        <authorList>
            <person name="Xin W."/>
            <person name="Xu Z."/>
            <person name="Xiang F."/>
            <person name="Zhang J."/>
            <person name="Xi L."/>
            <person name="Liu J."/>
        </authorList>
    </citation>
    <scope>NUCLEOTIDE SEQUENCE [LARGE SCALE GENOMIC DNA]</scope>
    <source>
        <strain evidence="1 2">B2.3</strain>
    </source>
</reference>
<dbReference type="Pfam" id="PF02962">
    <property type="entry name" value="CHMI"/>
    <property type="match status" value="1"/>
</dbReference>
<dbReference type="CDD" id="cd00580">
    <property type="entry name" value="CHMI"/>
    <property type="match status" value="1"/>
</dbReference>